<dbReference type="EMBL" id="VLLF01000003">
    <property type="protein sequence ID" value="TWI89361.1"/>
    <property type="molecule type" value="Genomic_DNA"/>
</dbReference>
<accession>A0A562T741</accession>
<sequence length="167" mass="18334">MPVARRWTCGLSPLGRPVSGQAASPVAASHEARSSRVDCALNNPFWARFRKGLRGRVSIKTDRLRCGRRFCPDRDRQWPVLPDRAAGPPACPRPGGRSGSVSYAILTKYSDRRIFNDDAPGARDGVRTWLRQPRFSGRSCSGRPSSSRSCSRGCRGCRPKAHPVSAT</sequence>
<organism evidence="2 3">
    <name type="scientific">Roseibium hamelinense</name>
    <dbReference type="NCBI Taxonomy" id="150831"/>
    <lineage>
        <taxon>Bacteria</taxon>
        <taxon>Pseudomonadati</taxon>
        <taxon>Pseudomonadota</taxon>
        <taxon>Alphaproteobacteria</taxon>
        <taxon>Hyphomicrobiales</taxon>
        <taxon>Stappiaceae</taxon>
        <taxon>Roseibium</taxon>
    </lineage>
</organism>
<gene>
    <name evidence="2" type="ORF">JM93_01564</name>
</gene>
<evidence type="ECO:0000313" key="2">
    <source>
        <dbReference type="EMBL" id="TWI89361.1"/>
    </source>
</evidence>
<feature type="compositionally biased region" description="Low complexity" evidence="1">
    <location>
        <begin position="136"/>
        <end position="154"/>
    </location>
</feature>
<proteinExistence type="predicted"/>
<evidence type="ECO:0000313" key="3">
    <source>
        <dbReference type="Proteomes" id="UP000320593"/>
    </source>
</evidence>
<comment type="caution">
    <text evidence="2">The sequence shown here is derived from an EMBL/GenBank/DDBJ whole genome shotgun (WGS) entry which is preliminary data.</text>
</comment>
<evidence type="ECO:0000256" key="1">
    <source>
        <dbReference type="SAM" id="MobiDB-lite"/>
    </source>
</evidence>
<dbReference type="Proteomes" id="UP000320593">
    <property type="component" value="Unassembled WGS sequence"/>
</dbReference>
<keyword evidence="3" id="KW-1185">Reference proteome</keyword>
<reference evidence="2 3" key="1">
    <citation type="submission" date="2019-07" db="EMBL/GenBank/DDBJ databases">
        <title>Genomic Encyclopedia of Archaeal and Bacterial Type Strains, Phase II (KMG-II): from individual species to whole genera.</title>
        <authorList>
            <person name="Goeker M."/>
        </authorList>
    </citation>
    <scope>NUCLEOTIDE SEQUENCE [LARGE SCALE GENOMIC DNA]</scope>
    <source>
        <strain evidence="2 3">ATCC BAA-252</strain>
    </source>
</reference>
<name>A0A562T741_9HYPH</name>
<protein>
    <submittedName>
        <fullName evidence="2">Uncharacterized protein</fullName>
    </submittedName>
</protein>
<dbReference type="AlphaFoldDB" id="A0A562T741"/>
<feature type="region of interest" description="Disordered" evidence="1">
    <location>
        <begin position="136"/>
        <end position="167"/>
    </location>
</feature>